<reference evidence="3 4" key="1">
    <citation type="journal article" date="2013" name="Proc. Natl. Acad. Sci. U.S.A.">
        <title>Fine-scale variation in meiotic recombination in Mimulus inferred from population shotgun sequencing.</title>
        <authorList>
            <person name="Hellsten U."/>
            <person name="Wright K.M."/>
            <person name="Jenkins J."/>
            <person name="Shu S."/>
            <person name="Yuan Y."/>
            <person name="Wessler S.R."/>
            <person name="Schmutz J."/>
            <person name="Willis J.H."/>
            <person name="Rokhsar D.S."/>
        </authorList>
    </citation>
    <scope>NUCLEOTIDE SEQUENCE [LARGE SCALE GENOMIC DNA]</scope>
    <source>
        <strain evidence="4">cv. DUN x IM62</strain>
    </source>
</reference>
<keyword evidence="4" id="KW-1185">Reference proteome</keyword>
<feature type="compositionally biased region" description="Polar residues" evidence="1">
    <location>
        <begin position="1"/>
        <end position="21"/>
    </location>
</feature>
<dbReference type="Pfam" id="PF24758">
    <property type="entry name" value="LRR_At5g56370"/>
    <property type="match status" value="1"/>
</dbReference>
<dbReference type="STRING" id="4155.A0A022RKX2"/>
<dbReference type="Gene3D" id="1.20.1280.50">
    <property type="match status" value="1"/>
</dbReference>
<evidence type="ECO:0000259" key="2">
    <source>
        <dbReference type="PROSITE" id="PS50181"/>
    </source>
</evidence>
<dbReference type="CDD" id="cd22160">
    <property type="entry name" value="F-box_AtFBL13-like"/>
    <property type="match status" value="1"/>
</dbReference>
<dbReference type="SUPFAM" id="SSF52047">
    <property type="entry name" value="RNI-like"/>
    <property type="match status" value="1"/>
</dbReference>
<dbReference type="InterPro" id="IPR036047">
    <property type="entry name" value="F-box-like_dom_sf"/>
</dbReference>
<evidence type="ECO:0000256" key="1">
    <source>
        <dbReference type="SAM" id="MobiDB-lite"/>
    </source>
</evidence>
<feature type="non-terminal residue" evidence="3">
    <location>
        <position position="252"/>
    </location>
</feature>
<feature type="region of interest" description="Disordered" evidence="1">
    <location>
        <begin position="1"/>
        <end position="25"/>
    </location>
</feature>
<sequence>MGGTQINTDTNLQPQTNSCGERSSVVDNDDRISQLPDDILVDILSLLSLKEAARTSVLSSRWINLWKHVPYLDFDVSACEGHKYVKWVNSVIRSHKSPTLKKLKIRFPLDGNSITRWLEFAFSRHVWRWEFDFDVYFKDFCFPYELLAPRSNMVLGFKSLKELSLKKVNLRGGDIELFLRNCPLLEQLIVHTTWTVSKIEVCGPSLVLKHLEIVKCTGLESLKVYAPNLASLSVTSLKGVSLENVPMLVDAT</sequence>
<dbReference type="Pfam" id="PF00646">
    <property type="entry name" value="F-box"/>
    <property type="match status" value="1"/>
</dbReference>
<dbReference type="PROSITE" id="PS50181">
    <property type="entry name" value="FBOX"/>
    <property type="match status" value="1"/>
</dbReference>
<dbReference type="PANTHER" id="PTHR34145">
    <property type="entry name" value="OS02G0105600 PROTEIN"/>
    <property type="match status" value="1"/>
</dbReference>
<feature type="domain" description="F-box" evidence="2">
    <location>
        <begin position="29"/>
        <end position="65"/>
    </location>
</feature>
<accession>A0A022RKX2</accession>
<evidence type="ECO:0000313" key="4">
    <source>
        <dbReference type="Proteomes" id="UP000030748"/>
    </source>
</evidence>
<dbReference type="InterPro" id="IPR032675">
    <property type="entry name" value="LRR_dom_sf"/>
</dbReference>
<dbReference type="InterPro" id="IPR053772">
    <property type="entry name" value="At1g61320/At1g61330-like"/>
</dbReference>
<dbReference type="InterPro" id="IPR053781">
    <property type="entry name" value="F-box_AtFBL13-like"/>
</dbReference>
<dbReference type="AlphaFoldDB" id="A0A022RKX2"/>
<organism evidence="3 4">
    <name type="scientific">Erythranthe guttata</name>
    <name type="common">Yellow monkey flower</name>
    <name type="synonym">Mimulus guttatus</name>
    <dbReference type="NCBI Taxonomy" id="4155"/>
    <lineage>
        <taxon>Eukaryota</taxon>
        <taxon>Viridiplantae</taxon>
        <taxon>Streptophyta</taxon>
        <taxon>Embryophyta</taxon>
        <taxon>Tracheophyta</taxon>
        <taxon>Spermatophyta</taxon>
        <taxon>Magnoliopsida</taxon>
        <taxon>eudicotyledons</taxon>
        <taxon>Gunneridae</taxon>
        <taxon>Pentapetalae</taxon>
        <taxon>asterids</taxon>
        <taxon>lamiids</taxon>
        <taxon>Lamiales</taxon>
        <taxon>Phrymaceae</taxon>
        <taxon>Erythranthe</taxon>
    </lineage>
</organism>
<dbReference type="EMBL" id="KI630370">
    <property type="protein sequence ID" value="EYU41072.1"/>
    <property type="molecule type" value="Genomic_DNA"/>
</dbReference>
<evidence type="ECO:0000313" key="3">
    <source>
        <dbReference type="EMBL" id="EYU41072.1"/>
    </source>
</evidence>
<dbReference type="SUPFAM" id="SSF81383">
    <property type="entry name" value="F-box domain"/>
    <property type="match status" value="1"/>
</dbReference>
<dbReference type="Proteomes" id="UP000030748">
    <property type="component" value="Unassembled WGS sequence"/>
</dbReference>
<dbReference type="Gene3D" id="3.80.10.10">
    <property type="entry name" value="Ribonuclease Inhibitor"/>
    <property type="match status" value="1"/>
</dbReference>
<proteinExistence type="predicted"/>
<dbReference type="InterPro" id="IPR055411">
    <property type="entry name" value="LRR_FXL15/At3g58940/PEG3-like"/>
</dbReference>
<dbReference type="PANTHER" id="PTHR34145:SF68">
    <property type="entry name" value="FBD DOMAIN-CONTAINING PROTEIN"/>
    <property type="match status" value="1"/>
</dbReference>
<protein>
    <recommendedName>
        <fullName evidence="2">F-box domain-containing protein</fullName>
    </recommendedName>
</protein>
<dbReference type="InterPro" id="IPR001810">
    <property type="entry name" value="F-box_dom"/>
</dbReference>
<dbReference type="eggNOG" id="ENOG502RYMX">
    <property type="taxonomic scope" value="Eukaryota"/>
</dbReference>
<gene>
    <name evidence="3" type="ORF">MIMGU_mgv1a023916mg</name>
</gene>
<name>A0A022RKX2_ERYGU</name>